<evidence type="ECO:0000256" key="1">
    <source>
        <dbReference type="SAM" id="MobiDB-lite"/>
    </source>
</evidence>
<dbReference type="GO" id="GO:0019684">
    <property type="term" value="P:photosynthesis, light reaction"/>
    <property type="evidence" value="ECO:0007669"/>
    <property type="project" value="InterPro"/>
</dbReference>
<proteinExistence type="predicted"/>
<name>A0A2U1TFG7_9MICO</name>
<sequence>MIDSNATGSLIGATVLDPNGDKIGKVGQIYVDPQDGHLEWASVSTGLFGTSESFVPLEDATFAGEQVHVSYDKDFVKDAPRIEPEGAFSPEEEQQLYTYYSRDYSPAAQSNDTESRTTDATVGHDTSGPNTDSAMTRSEEQLHVGTEQVQTGRARLRKYVVTEEQNVTVPVTHEEVRLEREPITDANAADALSGPDISEEEHEVVLTEERVVVEKETVPVERVKLDKETVTEQQHVSENVRKEEIELDTDGRDTTTR</sequence>
<reference evidence="5" key="1">
    <citation type="submission" date="2018-04" db="EMBL/GenBank/DDBJ databases">
        <authorList>
            <person name="Liu S."/>
            <person name="Wang Z."/>
            <person name="Li J."/>
        </authorList>
    </citation>
    <scope>NUCLEOTIDE SEQUENCE [LARGE SCALE GENOMIC DNA]</scope>
    <source>
        <strain evidence="5">622</strain>
    </source>
</reference>
<dbReference type="InterPro" id="IPR027275">
    <property type="entry name" value="PRC-brl_dom"/>
</dbReference>
<evidence type="ECO:0000313" key="5">
    <source>
        <dbReference type="Proteomes" id="UP000244962"/>
    </source>
</evidence>
<dbReference type="InterPro" id="IPR019060">
    <property type="entry name" value="DUF2382"/>
</dbReference>
<feature type="domain" description="PRC-barrel" evidence="2">
    <location>
        <begin position="9"/>
        <end position="73"/>
    </location>
</feature>
<organism evidence="4 5">
    <name type="scientific">Mycetocola zhujimingii</name>
    <dbReference type="NCBI Taxonomy" id="2079792"/>
    <lineage>
        <taxon>Bacteria</taxon>
        <taxon>Bacillati</taxon>
        <taxon>Actinomycetota</taxon>
        <taxon>Actinomycetes</taxon>
        <taxon>Micrococcales</taxon>
        <taxon>Microbacteriaceae</taxon>
        <taxon>Mycetocola</taxon>
    </lineage>
</organism>
<feature type="region of interest" description="Disordered" evidence="1">
    <location>
        <begin position="105"/>
        <end position="150"/>
    </location>
</feature>
<dbReference type="Pfam" id="PF09557">
    <property type="entry name" value="DUF2382"/>
    <property type="match status" value="1"/>
</dbReference>
<dbReference type="PANTHER" id="PTHR38463:SF1">
    <property type="entry name" value="STRESS RESPONSE PROTEIN YSNF"/>
    <property type="match status" value="1"/>
</dbReference>
<dbReference type="SUPFAM" id="SSF50346">
    <property type="entry name" value="PRC-barrel domain"/>
    <property type="match status" value="1"/>
</dbReference>
<dbReference type="InterPro" id="IPR014747">
    <property type="entry name" value="Bac_photo_RC_H_C"/>
</dbReference>
<comment type="caution">
    <text evidence="4">The sequence shown here is derived from an EMBL/GenBank/DDBJ whole genome shotgun (WGS) entry which is preliminary data.</text>
</comment>
<dbReference type="NCBIfam" id="TIGR02271">
    <property type="entry name" value="YsnF/AvaK domain"/>
    <property type="match status" value="1"/>
</dbReference>
<dbReference type="InterPro" id="IPR011033">
    <property type="entry name" value="PRC_barrel-like_sf"/>
</dbReference>
<dbReference type="Proteomes" id="UP000244962">
    <property type="component" value="Unassembled WGS sequence"/>
</dbReference>
<evidence type="ECO:0000259" key="3">
    <source>
        <dbReference type="Pfam" id="PF09557"/>
    </source>
</evidence>
<dbReference type="Pfam" id="PF05239">
    <property type="entry name" value="PRC"/>
    <property type="match status" value="1"/>
</dbReference>
<protein>
    <submittedName>
        <fullName evidence="4">Photosystem reaction center subunit H</fullName>
    </submittedName>
</protein>
<keyword evidence="5" id="KW-1185">Reference proteome</keyword>
<dbReference type="InterPro" id="IPR052967">
    <property type="entry name" value="Stress_Response_Assoc"/>
</dbReference>
<feature type="compositionally biased region" description="Basic and acidic residues" evidence="1">
    <location>
        <begin position="238"/>
        <end position="257"/>
    </location>
</feature>
<feature type="region of interest" description="Disordered" evidence="1">
    <location>
        <begin position="228"/>
        <end position="257"/>
    </location>
</feature>
<gene>
    <name evidence="4" type="ORF">DF223_04985</name>
</gene>
<dbReference type="GO" id="GO:0030077">
    <property type="term" value="C:plasma membrane light-harvesting complex"/>
    <property type="evidence" value="ECO:0007669"/>
    <property type="project" value="InterPro"/>
</dbReference>
<dbReference type="AlphaFoldDB" id="A0A2U1TFG7"/>
<feature type="compositionally biased region" description="Polar residues" evidence="1">
    <location>
        <begin position="127"/>
        <end position="136"/>
    </location>
</feature>
<dbReference type="RefSeq" id="WP_108962405.1">
    <property type="nucleotide sequence ID" value="NZ_QEFB01000003.1"/>
</dbReference>
<feature type="domain" description="DUF2382" evidence="3">
    <location>
        <begin position="135"/>
        <end position="246"/>
    </location>
</feature>
<dbReference type="Gene3D" id="3.90.50.10">
    <property type="entry name" value="Photosynthetic Reaction Center, subunit H, domain 2"/>
    <property type="match status" value="1"/>
</dbReference>
<evidence type="ECO:0000313" key="4">
    <source>
        <dbReference type="EMBL" id="PWC07645.1"/>
    </source>
</evidence>
<dbReference type="EMBL" id="QEFB01000003">
    <property type="protein sequence ID" value="PWC07645.1"/>
    <property type="molecule type" value="Genomic_DNA"/>
</dbReference>
<dbReference type="PANTHER" id="PTHR38463">
    <property type="entry name" value="STRESS RESPONSE PROTEIN YSNF"/>
    <property type="match status" value="1"/>
</dbReference>
<accession>A0A2U1TFG7</accession>
<evidence type="ECO:0000259" key="2">
    <source>
        <dbReference type="Pfam" id="PF05239"/>
    </source>
</evidence>